<feature type="domain" description="RNA-binding S4" evidence="3">
    <location>
        <begin position="13"/>
        <end position="76"/>
    </location>
</feature>
<comment type="caution">
    <text evidence="4">The sequence shown here is derived from an EMBL/GenBank/DDBJ whole genome shotgun (WGS) entry which is preliminary data.</text>
</comment>
<sequence>MNEYIVSAEQDGMRLDVFLTEHMEGSRSYIQSLIKGGHVTVGAKVGKANLRLTPNAVVRVEVPEPESVEVKPEDIPLDVLYEDHDIIIVNKQRGMVVHPAVGNYSGTLVNALLYH</sequence>
<organism evidence="4">
    <name type="scientific">human gut metagenome</name>
    <dbReference type="NCBI Taxonomy" id="408170"/>
    <lineage>
        <taxon>unclassified sequences</taxon>
        <taxon>metagenomes</taxon>
        <taxon>organismal metagenomes</taxon>
    </lineage>
</organism>
<name>W1YU07_9ZZZZ</name>
<dbReference type="PROSITE" id="PS50889">
    <property type="entry name" value="S4"/>
    <property type="match status" value="1"/>
</dbReference>
<dbReference type="PANTHER" id="PTHR21600:SF44">
    <property type="entry name" value="RIBOSOMAL LARGE SUBUNIT PSEUDOURIDINE SYNTHASE D"/>
    <property type="match status" value="1"/>
</dbReference>
<dbReference type="InterPro" id="IPR050188">
    <property type="entry name" value="RluA_PseudoU_synthase"/>
</dbReference>
<dbReference type="GO" id="GO:0003723">
    <property type="term" value="F:RNA binding"/>
    <property type="evidence" value="ECO:0007669"/>
    <property type="project" value="InterPro"/>
</dbReference>
<dbReference type="SUPFAM" id="SSF55174">
    <property type="entry name" value="Alpha-L RNA-binding motif"/>
    <property type="match status" value="1"/>
</dbReference>
<dbReference type="InterPro" id="IPR036986">
    <property type="entry name" value="S4_RNA-bd_sf"/>
</dbReference>
<dbReference type="SMART" id="SM00363">
    <property type="entry name" value="S4"/>
    <property type="match status" value="1"/>
</dbReference>
<proteinExistence type="inferred from homology"/>
<dbReference type="CDD" id="cd00165">
    <property type="entry name" value="S4"/>
    <property type="match status" value="1"/>
</dbReference>
<evidence type="ECO:0000313" key="4">
    <source>
        <dbReference type="EMBL" id="ETJ45245.1"/>
    </source>
</evidence>
<dbReference type="Gene3D" id="3.30.2350.10">
    <property type="entry name" value="Pseudouridine synthase"/>
    <property type="match status" value="1"/>
</dbReference>
<feature type="non-terminal residue" evidence="4">
    <location>
        <position position="115"/>
    </location>
</feature>
<keyword evidence="2" id="KW-0413">Isomerase</keyword>
<dbReference type="InterPro" id="IPR002942">
    <property type="entry name" value="S4_RNA-bd"/>
</dbReference>
<dbReference type="PANTHER" id="PTHR21600">
    <property type="entry name" value="MITOCHONDRIAL RNA PSEUDOURIDINE SYNTHASE"/>
    <property type="match status" value="1"/>
</dbReference>
<dbReference type="Pfam" id="PF01479">
    <property type="entry name" value="S4"/>
    <property type="match status" value="1"/>
</dbReference>
<evidence type="ECO:0000259" key="3">
    <source>
        <dbReference type="SMART" id="SM00363"/>
    </source>
</evidence>
<protein>
    <submittedName>
        <fullName evidence="4">Pseudouridine synthase</fullName>
    </submittedName>
</protein>
<reference evidence="4" key="1">
    <citation type="submission" date="2013-12" db="EMBL/GenBank/DDBJ databases">
        <title>A Varibaculum cambriense genome reconstructed from a premature infant gut community with otherwise low bacterial novelty that shifts toward anaerobic metabolism during the third week of life.</title>
        <authorList>
            <person name="Brown C.T."/>
            <person name="Sharon I."/>
            <person name="Thomas B.C."/>
            <person name="Castelle C.J."/>
            <person name="Morowitz M.J."/>
            <person name="Banfield J.F."/>
        </authorList>
    </citation>
    <scope>NUCLEOTIDE SEQUENCE</scope>
</reference>
<dbReference type="Gene3D" id="3.10.290.10">
    <property type="entry name" value="RNA-binding S4 domain"/>
    <property type="match status" value="1"/>
</dbReference>
<accession>W1YU07</accession>
<comment type="similarity">
    <text evidence="1">Belongs to the pseudouridine synthase RluA family.</text>
</comment>
<evidence type="ECO:0000256" key="1">
    <source>
        <dbReference type="ARBA" id="ARBA00010876"/>
    </source>
</evidence>
<dbReference type="EMBL" id="AZMM01000754">
    <property type="protein sequence ID" value="ETJ45245.1"/>
    <property type="molecule type" value="Genomic_DNA"/>
</dbReference>
<evidence type="ECO:0000256" key="2">
    <source>
        <dbReference type="ARBA" id="ARBA00023235"/>
    </source>
</evidence>
<dbReference type="AlphaFoldDB" id="W1YU07"/>
<gene>
    <name evidence="4" type="ORF">Q604_UNBC00754G0001</name>
</gene>
<dbReference type="GO" id="GO:0000455">
    <property type="term" value="P:enzyme-directed rRNA pseudouridine synthesis"/>
    <property type="evidence" value="ECO:0007669"/>
    <property type="project" value="TreeGrafter"/>
</dbReference>
<dbReference type="GO" id="GO:0009982">
    <property type="term" value="F:pseudouridine synthase activity"/>
    <property type="evidence" value="ECO:0007669"/>
    <property type="project" value="TreeGrafter"/>
</dbReference>